<sequence length="59" mass="6077">MKDLVLLAIAMAPFDAAKKAALTQIATGAFALADEKAREATLGIIVAEINAARKAIGHT</sequence>
<comment type="caution">
    <text evidence="1">The sequence shown here is derived from an EMBL/GenBank/DDBJ whole genome shotgun (WGS) entry which is preliminary data.</text>
</comment>
<dbReference type="Proteomes" id="UP000266178">
    <property type="component" value="Unassembled WGS sequence"/>
</dbReference>
<name>A0A399FCK9_9DEIN</name>
<protein>
    <submittedName>
        <fullName evidence="1">Uncharacterized protein</fullName>
    </submittedName>
</protein>
<organism evidence="1 2">
    <name type="scientific">Meiothermus granaticius NBRC 107808</name>
    <dbReference type="NCBI Taxonomy" id="1227551"/>
    <lineage>
        <taxon>Bacteria</taxon>
        <taxon>Thermotogati</taxon>
        <taxon>Deinococcota</taxon>
        <taxon>Deinococci</taxon>
        <taxon>Thermales</taxon>
        <taxon>Thermaceae</taxon>
        <taxon>Meiothermus</taxon>
    </lineage>
</organism>
<proteinExistence type="predicted"/>
<dbReference type="RefSeq" id="WP_119355609.1">
    <property type="nucleotide sequence ID" value="NZ_BJXM01000022.1"/>
</dbReference>
<evidence type="ECO:0000313" key="1">
    <source>
        <dbReference type="EMBL" id="RIH93980.1"/>
    </source>
</evidence>
<reference evidence="1 2" key="1">
    <citation type="submission" date="2018-08" db="EMBL/GenBank/DDBJ databases">
        <title>Meiothermus granaticius genome AF-68 sequencing project.</title>
        <authorList>
            <person name="Da Costa M.S."/>
            <person name="Albuquerque L."/>
            <person name="Raposo P."/>
            <person name="Froufe H.J.C."/>
            <person name="Barroso C.S."/>
            <person name="Egas C."/>
        </authorList>
    </citation>
    <scope>NUCLEOTIDE SEQUENCE [LARGE SCALE GENOMIC DNA]</scope>
    <source>
        <strain evidence="1 2">AF-68</strain>
    </source>
</reference>
<accession>A0A399FCK9</accession>
<evidence type="ECO:0000313" key="2">
    <source>
        <dbReference type="Proteomes" id="UP000266178"/>
    </source>
</evidence>
<keyword evidence="2" id="KW-1185">Reference proteome</keyword>
<gene>
    <name evidence="1" type="ORF">Mgrana_00066</name>
</gene>
<dbReference type="AlphaFoldDB" id="A0A399FCK9"/>
<dbReference type="EMBL" id="QWLB01000001">
    <property type="protein sequence ID" value="RIH93980.1"/>
    <property type="molecule type" value="Genomic_DNA"/>
</dbReference>